<dbReference type="InterPro" id="IPR014757">
    <property type="entry name" value="Tscrpt_reg_IclR_C"/>
</dbReference>
<dbReference type="RefSeq" id="WP_408211284.1">
    <property type="nucleotide sequence ID" value="NZ_JAQQBZ010000005.1"/>
</dbReference>
<dbReference type="InterPro" id="IPR036388">
    <property type="entry name" value="WH-like_DNA-bd_sf"/>
</dbReference>
<dbReference type="Gene3D" id="1.10.10.10">
    <property type="entry name" value="Winged helix-like DNA-binding domain superfamily/Winged helix DNA-binding domain"/>
    <property type="match status" value="1"/>
</dbReference>
<comment type="caution">
    <text evidence="6">The sequence shown here is derived from an EMBL/GenBank/DDBJ whole genome shotgun (WGS) entry which is preliminary data.</text>
</comment>
<evidence type="ECO:0000313" key="6">
    <source>
        <dbReference type="EMBL" id="MFM0593342.1"/>
    </source>
</evidence>
<keyword evidence="2" id="KW-0238">DNA-binding</keyword>
<keyword evidence="1" id="KW-0805">Transcription regulation</keyword>
<feature type="domain" description="IclR-ED" evidence="5">
    <location>
        <begin position="69"/>
        <end position="255"/>
    </location>
</feature>
<reference evidence="6 7" key="1">
    <citation type="journal article" date="2024" name="Chem. Sci.">
        <title>Discovery of megapolipeptins by genome mining of a Burkholderiales bacteria collection.</title>
        <authorList>
            <person name="Paulo B.S."/>
            <person name="Recchia M.J.J."/>
            <person name="Lee S."/>
            <person name="Fergusson C.H."/>
            <person name="Romanowski S.B."/>
            <person name="Hernandez A."/>
            <person name="Krull N."/>
            <person name="Liu D.Y."/>
            <person name="Cavanagh H."/>
            <person name="Bos A."/>
            <person name="Gray C.A."/>
            <person name="Murphy B.T."/>
            <person name="Linington R.G."/>
            <person name="Eustaquio A.S."/>
        </authorList>
    </citation>
    <scope>NUCLEOTIDE SEQUENCE [LARGE SCALE GENOMIC DNA]</scope>
    <source>
        <strain evidence="6 7">RL17-335-BIF-A</strain>
    </source>
</reference>
<gene>
    <name evidence="6" type="ORF">PQQ68_09940</name>
</gene>
<dbReference type="Pfam" id="PF01614">
    <property type="entry name" value="IclR_C"/>
    <property type="match status" value="1"/>
</dbReference>
<dbReference type="PANTHER" id="PTHR30136">
    <property type="entry name" value="HELIX-TURN-HELIX TRANSCRIPTIONAL REGULATOR, ICLR FAMILY"/>
    <property type="match status" value="1"/>
</dbReference>
<dbReference type="PROSITE" id="PS51078">
    <property type="entry name" value="ICLR_ED"/>
    <property type="match status" value="1"/>
</dbReference>
<dbReference type="SUPFAM" id="SSF46785">
    <property type="entry name" value="Winged helix' DNA-binding domain"/>
    <property type="match status" value="1"/>
</dbReference>
<keyword evidence="7" id="KW-1185">Reference proteome</keyword>
<evidence type="ECO:0000313" key="7">
    <source>
        <dbReference type="Proteomes" id="UP001629367"/>
    </source>
</evidence>
<feature type="domain" description="HTH iclR-type" evidence="4">
    <location>
        <begin position="7"/>
        <end position="68"/>
    </location>
</feature>
<evidence type="ECO:0000256" key="3">
    <source>
        <dbReference type="ARBA" id="ARBA00023163"/>
    </source>
</evidence>
<dbReference type="Gene3D" id="3.30.450.40">
    <property type="match status" value="1"/>
</dbReference>
<organism evidence="6 7">
    <name type="scientific">Paraburkholderia dilworthii</name>
    <dbReference type="NCBI Taxonomy" id="948106"/>
    <lineage>
        <taxon>Bacteria</taxon>
        <taxon>Pseudomonadati</taxon>
        <taxon>Pseudomonadota</taxon>
        <taxon>Betaproteobacteria</taxon>
        <taxon>Burkholderiales</taxon>
        <taxon>Burkholderiaceae</taxon>
        <taxon>Paraburkholderia</taxon>
    </lineage>
</organism>
<evidence type="ECO:0000259" key="5">
    <source>
        <dbReference type="PROSITE" id="PS51078"/>
    </source>
</evidence>
<dbReference type="Pfam" id="PF09339">
    <property type="entry name" value="HTH_IclR"/>
    <property type="match status" value="1"/>
</dbReference>
<dbReference type="SUPFAM" id="SSF55781">
    <property type="entry name" value="GAF domain-like"/>
    <property type="match status" value="1"/>
</dbReference>
<protein>
    <submittedName>
        <fullName evidence="6">IclR family transcriptional regulator</fullName>
    </submittedName>
</protein>
<dbReference type="InterPro" id="IPR029016">
    <property type="entry name" value="GAF-like_dom_sf"/>
</dbReference>
<dbReference type="InterPro" id="IPR036390">
    <property type="entry name" value="WH_DNA-bd_sf"/>
</dbReference>
<evidence type="ECO:0000256" key="2">
    <source>
        <dbReference type="ARBA" id="ARBA00023125"/>
    </source>
</evidence>
<dbReference type="InterPro" id="IPR005471">
    <property type="entry name" value="Tscrpt_reg_IclR_N"/>
</dbReference>
<dbReference type="InterPro" id="IPR050707">
    <property type="entry name" value="HTH_MetabolicPath_Reg"/>
</dbReference>
<dbReference type="Proteomes" id="UP001629367">
    <property type="component" value="Unassembled WGS sequence"/>
</dbReference>
<evidence type="ECO:0000259" key="4">
    <source>
        <dbReference type="PROSITE" id="PS51077"/>
    </source>
</evidence>
<dbReference type="PROSITE" id="PS51077">
    <property type="entry name" value="HTH_ICLR"/>
    <property type="match status" value="1"/>
</dbReference>
<proteinExistence type="predicted"/>
<dbReference type="PANTHER" id="PTHR30136:SF35">
    <property type="entry name" value="HTH-TYPE TRANSCRIPTIONAL REGULATOR RV1719"/>
    <property type="match status" value="1"/>
</dbReference>
<sequence>MFIEDKTSAIEKACRVLKALSDGRNTRLVDIANYVGLDKSTVMRVLDILTREGLVARDSESKRYRLGVEIARIANGVSEEIDWRGVARPSLLRLSGEFEDTTLMSVVSGLEMICVDLQTGSYPVRANFQAIGSRRTLGVGSSGLAVLAAFREPERNAALSQIGTRISRYPMLTPEFLRDAIARTQEKGYAVLIDAVVQRMGGIAVAIRSRSGEPIAALAISALSDRILEREEALGAALRSEAAKAEEALTAPNGSAENPGPR</sequence>
<name>A0ABW9D624_9BURK</name>
<keyword evidence="3" id="KW-0804">Transcription</keyword>
<accession>A0ABW9D624</accession>
<dbReference type="EMBL" id="JAQQBZ010000005">
    <property type="protein sequence ID" value="MFM0593342.1"/>
    <property type="molecule type" value="Genomic_DNA"/>
</dbReference>
<evidence type="ECO:0000256" key="1">
    <source>
        <dbReference type="ARBA" id="ARBA00023015"/>
    </source>
</evidence>
<dbReference type="SMART" id="SM00346">
    <property type="entry name" value="HTH_ICLR"/>
    <property type="match status" value="1"/>
</dbReference>